<dbReference type="EMBL" id="JBHPKH010000022">
    <property type="protein sequence ID" value="MFC1572578.1"/>
    <property type="molecule type" value="Genomic_DNA"/>
</dbReference>
<name>A0ABV6YJU0_UNCEI</name>
<gene>
    <name evidence="1" type="ORF">ACFL6M_03160</name>
</gene>
<comment type="caution">
    <text evidence="1">The sequence shown here is derived from an EMBL/GenBank/DDBJ whole genome shotgun (WGS) entry which is preliminary data.</text>
</comment>
<protein>
    <recommendedName>
        <fullName evidence="3">Lipoprotein</fullName>
    </recommendedName>
</protein>
<reference evidence="1 2" key="1">
    <citation type="submission" date="2024-09" db="EMBL/GenBank/DDBJ databases">
        <authorList>
            <person name="D'Angelo T."/>
        </authorList>
    </citation>
    <scope>NUCLEOTIDE SEQUENCE [LARGE SCALE GENOMIC DNA]</scope>
    <source>
        <strain evidence="1">SAG AM-320-E07</strain>
    </source>
</reference>
<evidence type="ECO:0000313" key="2">
    <source>
        <dbReference type="Proteomes" id="UP001593833"/>
    </source>
</evidence>
<dbReference type="Proteomes" id="UP001593833">
    <property type="component" value="Unassembled WGS sequence"/>
</dbReference>
<proteinExistence type="predicted"/>
<organism evidence="1 2">
    <name type="scientific">Eiseniibacteriota bacterium</name>
    <dbReference type="NCBI Taxonomy" id="2212470"/>
    <lineage>
        <taxon>Bacteria</taxon>
        <taxon>Candidatus Eiseniibacteriota</taxon>
    </lineage>
</organism>
<sequence>MIDKASRWLTVLTWIATVLFVVGCSDDTCKPCDEVPPSVFLLHTSPENLLHNLILAYEERNLSRCDSLFARDYRFRFTPHDQERPGFPDSLSWMDEHEIHLQLLDRELTPTLRLDFEIGEIALDQDRLLSGDSLWTTIVTEVDLYIFGARPNRYSTLEWYGFEGDHQQFWFRKESEMDPSTNERVWSIVEWADLGWPGTLPGNHALPPPTPLSWGQIKMKYLSRH</sequence>
<keyword evidence="2" id="KW-1185">Reference proteome</keyword>
<evidence type="ECO:0008006" key="3">
    <source>
        <dbReference type="Google" id="ProtNLM"/>
    </source>
</evidence>
<evidence type="ECO:0000313" key="1">
    <source>
        <dbReference type="EMBL" id="MFC1572578.1"/>
    </source>
</evidence>
<dbReference type="PROSITE" id="PS51257">
    <property type="entry name" value="PROKAR_LIPOPROTEIN"/>
    <property type="match status" value="1"/>
</dbReference>
<accession>A0ABV6YJU0</accession>